<name>A0A7R9H1R2_TIMCR</name>
<feature type="coiled-coil region" evidence="5">
    <location>
        <begin position="161"/>
        <end position="188"/>
    </location>
</feature>
<dbReference type="GO" id="GO:0005085">
    <property type="term" value="F:guanyl-nucleotide exchange factor activity"/>
    <property type="evidence" value="ECO:0007669"/>
    <property type="project" value="UniProtKB-KW"/>
</dbReference>
<comment type="similarity">
    <text evidence="1">Belongs to the SH3BP5 family.</text>
</comment>
<feature type="compositionally biased region" description="Basic and acidic residues" evidence="6">
    <location>
        <begin position="261"/>
        <end position="276"/>
    </location>
</feature>
<keyword evidence="3 5" id="KW-0175">Coiled coil</keyword>
<evidence type="ECO:0000313" key="7">
    <source>
        <dbReference type="EMBL" id="CAD7402713.1"/>
    </source>
</evidence>
<feature type="region of interest" description="Disordered" evidence="6">
    <location>
        <begin position="261"/>
        <end position="358"/>
    </location>
</feature>
<feature type="compositionally biased region" description="Polar residues" evidence="6">
    <location>
        <begin position="552"/>
        <end position="568"/>
    </location>
</feature>
<feature type="compositionally biased region" description="Polar residues" evidence="6">
    <location>
        <begin position="435"/>
        <end position="444"/>
    </location>
</feature>
<dbReference type="PANTHER" id="PTHR19423:SF8">
    <property type="entry name" value="SH3 DOMAIN-BINDING PROTEIN 5-LIKE"/>
    <property type="match status" value="1"/>
</dbReference>
<sequence length="743" mass="82299">MATISQSSVSSEVIDIDKCSDEVDPRVQIELERLNTATDDINKLEVDLDESRAAFRQLLCESTVRIDGLAKKLGACVEKARPYYEARMKAKEALQETQHAAVKFERANSAHAAAKEMVYLAEEGLSTEGRTFDHAWQEMLNHATMRVNESERDRTLGELEHRRTSQQYHRAEMRVQQLQKELKRAITKSSMNARRSLLQINCLAYQHQLQLLPYFEMKAQFNQLLEDQKRRVKSLEQQVGQVKTSYANALRNLEQISDEIHRTRKGETLEGQKEGELLGARRPGVGADSPQPVSTSTLTSDANSSEAQLPHSSPSQPDTDVWSDSTGTGPPDSDYEEYLRLPDKLGPSASPSITRASRDIGDSELSEYKSLSWLSGSPRGVPQGTLCGRPMAELPVHTQDTLQPSSPRHLASRQVMETSFVNQQRPAVHSPLSPPNSDDSTYSSLIPRDDSSEQVWTEISLVDSPENPSNQTFVKMGQSARNLDRDYIQYAPLTNESGAKLLPLTDKAESLSFSSVIRNNPFLPIASFPDKSFLPQSPLLLKAKTTTKTELPSTSINTAPSDESTTRPTKPLGSGGMALFRTGSIDRASPSSSLTGWISRSSAGNGEEGVLNRRQSLDALWTGPATEKVKELLSHGMMMLNISSLTERRGSEPLVEDQPDITSEVRTTSQTKKVPSPLEKSLTYLNAEDDSVEMLTDDQISSLMLDQDIQDACEEVLGTPISEISPLIQDLKLLQEQQESEPT</sequence>
<evidence type="ECO:0000256" key="4">
    <source>
        <dbReference type="ARBA" id="ARBA00040366"/>
    </source>
</evidence>
<reference evidence="7" key="1">
    <citation type="submission" date="2020-11" db="EMBL/GenBank/DDBJ databases">
        <authorList>
            <person name="Tran Van P."/>
        </authorList>
    </citation>
    <scope>NUCLEOTIDE SEQUENCE</scope>
</reference>
<feature type="coiled-coil region" evidence="5">
    <location>
        <begin position="34"/>
        <end position="61"/>
    </location>
</feature>
<dbReference type="Pfam" id="PF05276">
    <property type="entry name" value="SH3BP5"/>
    <property type="match status" value="1"/>
</dbReference>
<feature type="coiled-coil region" evidence="5">
    <location>
        <begin position="218"/>
        <end position="252"/>
    </location>
</feature>
<keyword evidence="2" id="KW-0344">Guanine-nucleotide releasing factor</keyword>
<feature type="compositionally biased region" description="Polar residues" evidence="6">
    <location>
        <begin position="291"/>
        <end position="328"/>
    </location>
</feature>
<dbReference type="GO" id="GO:0035556">
    <property type="term" value="P:intracellular signal transduction"/>
    <property type="evidence" value="ECO:0007669"/>
    <property type="project" value="InterPro"/>
</dbReference>
<evidence type="ECO:0000256" key="1">
    <source>
        <dbReference type="ARBA" id="ARBA00007796"/>
    </source>
</evidence>
<dbReference type="GO" id="GO:0005737">
    <property type="term" value="C:cytoplasm"/>
    <property type="evidence" value="ECO:0007669"/>
    <property type="project" value="TreeGrafter"/>
</dbReference>
<evidence type="ECO:0000256" key="5">
    <source>
        <dbReference type="SAM" id="Coils"/>
    </source>
</evidence>
<evidence type="ECO:0000256" key="3">
    <source>
        <dbReference type="ARBA" id="ARBA00023054"/>
    </source>
</evidence>
<evidence type="ECO:0000256" key="6">
    <source>
        <dbReference type="SAM" id="MobiDB-lite"/>
    </source>
</evidence>
<evidence type="ECO:0000256" key="2">
    <source>
        <dbReference type="ARBA" id="ARBA00022658"/>
    </source>
</evidence>
<dbReference type="InterPro" id="IPR007940">
    <property type="entry name" value="SH3BP5"/>
</dbReference>
<dbReference type="AlphaFoldDB" id="A0A7R9H1R2"/>
<feature type="region of interest" description="Disordered" evidence="6">
    <location>
        <begin position="551"/>
        <end position="575"/>
    </location>
</feature>
<gene>
    <name evidence="7" type="ORF">TCEB3V08_LOCUS6636</name>
</gene>
<protein>
    <recommendedName>
        <fullName evidence="4">SH3 domain-binding protein 5-like</fullName>
    </recommendedName>
</protein>
<organism evidence="7">
    <name type="scientific">Timema cristinae</name>
    <name type="common">Walking stick</name>
    <dbReference type="NCBI Taxonomy" id="61476"/>
    <lineage>
        <taxon>Eukaryota</taxon>
        <taxon>Metazoa</taxon>
        <taxon>Ecdysozoa</taxon>
        <taxon>Arthropoda</taxon>
        <taxon>Hexapoda</taxon>
        <taxon>Insecta</taxon>
        <taxon>Pterygota</taxon>
        <taxon>Neoptera</taxon>
        <taxon>Polyneoptera</taxon>
        <taxon>Phasmatodea</taxon>
        <taxon>Timematodea</taxon>
        <taxon>Timematoidea</taxon>
        <taxon>Timematidae</taxon>
        <taxon>Timema</taxon>
    </lineage>
</organism>
<feature type="region of interest" description="Disordered" evidence="6">
    <location>
        <begin position="422"/>
        <end position="448"/>
    </location>
</feature>
<dbReference type="PANTHER" id="PTHR19423">
    <property type="entry name" value="SH3 DOMAIN-BINDING PROTEIN 5"/>
    <property type="match status" value="1"/>
</dbReference>
<proteinExistence type="inferred from homology"/>
<dbReference type="GO" id="GO:0004860">
    <property type="term" value="F:protein kinase inhibitor activity"/>
    <property type="evidence" value="ECO:0007669"/>
    <property type="project" value="TreeGrafter"/>
</dbReference>
<accession>A0A7R9H1R2</accession>
<dbReference type="EMBL" id="OC318621">
    <property type="protein sequence ID" value="CAD7402713.1"/>
    <property type="molecule type" value="Genomic_DNA"/>
</dbReference>